<sequence>MLTPKYDHSNIIDREANTATQVSAKLTKRAS</sequence>
<protein>
    <submittedName>
        <fullName evidence="1">Uncharacterized protein</fullName>
    </submittedName>
</protein>
<name>A0ABZ0QYS9_9CAUD</name>
<dbReference type="EMBL" id="OR670591">
    <property type="protein sequence ID" value="WPF64892.1"/>
    <property type="molecule type" value="Genomic_DNA"/>
</dbReference>
<evidence type="ECO:0000313" key="1">
    <source>
        <dbReference type="EMBL" id="WPF64892.1"/>
    </source>
</evidence>
<dbReference type="Proteomes" id="UP001322219">
    <property type="component" value="Segment"/>
</dbReference>
<keyword evidence="2" id="KW-1185">Reference proteome</keyword>
<gene>
    <name evidence="1" type="ORF">FBHYGVHD_CDS0045</name>
</gene>
<proteinExistence type="predicted"/>
<reference evidence="1 2" key="1">
    <citation type="submission" date="2023-10" db="EMBL/GenBank/DDBJ databases">
        <title>Genome Sequence of the Siphoviridae Staphylococcus aureus Phage MVC_VPHSA1.</title>
        <authorList>
            <person name="Deepak S.J."/>
            <person name="Porteen K."/>
            <person name="Wilfred R."/>
            <person name="Anbazhagan S."/>
            <person name="Elango A."/>
            <person name="Senthil Kumar T."/>
            <person name="Narendra B."/>
            <person name="Sureshkannan S."/>
            <person name="Nithya Quintoil M."/>
            <person name="Charley C.A."/>
            <person name="Teresa S."/>
            <person name="Raghavendra A.G."/>
        </authorList>
    </citation>
    <scope>NUCLEOTIDE SEQUENCE [LARGE SCALE GENOMIC DNA]</scope>
</reference>
<evidence type="ECO:0000313" key="2">
    <source>
        <dbReference type="Proteomes" id="UP001322219"/>
    </source>
</evidence>
<accession>A0ABZ0QYS9</accession>
<organism evidence="1 2">
    <name type="scientific">Staphylococcus phage MVC_VPHSA1</name>
    <dbReference type="NCBI Taxonomy" id="3088876"/>
    <lineage>
        <taxon>Viruses</taxon>
        <taxon>Duplodnaviria</taxon>
        <taxon>Heunggongvirae</taxon>
        <taxon>Uroviricota</taxon>
        <taxon>Caudoviricetes</taxon>
        <taxon>Ehrlichviridae</taxon>
        <taxon>Chennaivirus</taxon>
        <taxon>Chennaivirus MVCVPHSA1</taxon>
    </lineage>
</organism>